<evidence type="ECO:0000313" key="1">
    <source>
        <dbReference type="EMBL" id="MBP1986635.1"/>
    </source>
</evidence>
<evidence type="ECO:0000313" key="2">
    <source>
        <dbReference type="Proteomes" id="UP000823736"/>
    </source>
</evidence>
<dbReference type="Pfam" id="PF11848">
    <property type="entry name" value="DUF3368"/>
    <property type="match status" value="1"/>
</dbReference>
<dbReference type="OrthoDB" id="214513at2157"/>
<dbReference type="EMBL" id="JAGGLC010000002">
    <property type="protein sequence ID" value="MBP1986635.1"/>
    <property type="molecule type" value="Genomic_DNA"/>
</dbReference>
<dbReference type="Proteomes" id="UP000823736">
    <property type="component" value="Unassembled WGS sequence"/>
</dbReference>
<organism evidence="1 2">
    <name type="scientific">Halolamina salifodinae</name>
    <dbReference type="NCBI Taxonomy" id="1202767"/>
    <lineage>
        <taxon>Archaea</taxon>
        <taxon>Methanobacteriati</taxon>
        <taxon>Methanobacteriota</taxon>
        <taxon>Stenosarchaea group</taxon>
        <taxon>Halobacteria</taxon>
        <taxon>Halobacteriales</taxon>
        <taxon>Haloferacaceae</taxon>
    </lineage>
</organism>
<dbReference type="RefSeq" id="WP_209490927.1">
    <property type="nucleotide sequence ID" value="NZ_JAGGLC010000002.1"/>
</dbReference>
<gene>
    <name evidence="1" type="ORF">J2753_001129</name>
</gene>
<dbReference type="AlphaFoldDB" id="A0A8T4GZ29"/>
<comment type="caution">
    <text evidence="1">The sequence shown here is derived from an EMBL/GenBank/DDBJ whole genome shotgun (WGS) entry which is preliminary data.</text>
</comment>
<dbReference type="InterPro" id="IPR021799">
    <property type="entry name" value="PIN-like_prokaryotic"/>
</dbReference>
<proteinExistence type="predicted"/>
<protein>
    <submittedName>
        <fullName evidence="1">Putative nucleic acid-binding protein</fullName>
    </submittedName>
</protein>
<reference evidence="1" key="1">
    <citation type="submission" date="2021-03" db="EMBL/GenBank/DDBJ databases">
        <title>Genomic Encyclopedia of Type Strains, Phase IV (KMG-IV): sequencing the most valuable type-strain genomes for metagenomic binning, comparative biology and taxonomic classification.</title>
        <authorList>
            <person name="Goeker M."/>
        </authorList>
    </citation>
    <scope>NUCLEOTIDE SEQUENCE</scope>
    <source>
        <strain evidence="1">DSM 26232</strain>
    </source>
</reference>
<dbReference type="SUPFAM" id="SSF88723">
    <property type="entry name" value="PIN domain-like"/>
    <property type="match status" value="1"/>
</dbReference>
<keyword evidence="2" id="KW-1185">Reference proteome</keyword>
<dbReference type="InterPro" id="IPR029060">
    <property type="entry name" value="PIN-like_dom_sf"/>
</dbReference>
<sequence length="162" mass="17621">MLVVDTSAFVSLAVGEVLDHVLEEFDVVTTATVVEELEETAESDDLHGAGAAAVLDVEDAFTVVDIEGNQFETSRIDVGEASCVAAARELDAAFFVTDDYRALPELQEIVDAEVALSPIVLRSLVKRGVLTEAEAQTRFEKIAEGRGWLGAPIYRYARRLFD</sequence>
<accession>A0A8T4GZ29</accession>
<name>A0A8T4GZ29_9EURY</name>